<feature type="signal peptide" evidence="6">
    <location>
        <begin position="1"/>
        <end position="22"/>
    </location>
</feature>
<evidence type="ECO:0000256" key="1">
    <source>
        <dbReference type="ARBA" id="ARBA00004613"/>
    </source>
</evidence>
<reference evidence="7" key="2">
    <citation type="submission" date="2025-08" db="UniProtKB">
        <authorList>
            <consortium name="Ensembl"/>
        </authorList>
    </citation>
    <scope>IDENTIFICATION</scope>
</reference>
<keyword evidence="4" id="KW-0929">Antimicrobial</keyword>
<organism evidence="7 8">
    <name type="scientific">Maylandia zebra</name>
    <name type="common">zebra mbuna</name>
    <dbReference type="NCBI Taxonomy" id="106582"/>
    <lineage>
        <taxon>Eukaryota</taxon>
        <taxon>Metazoa</taxon>
        <taxon>Chordata</taxon>
        <taxon>Craniata</taxon>
        <taxon>Vertebrata</taxon>
        <taxon>Euteleostomi</taxon>
        <taxon>Actinopterygii</taxon>
        <taxon>Neopterygii</taxon>
        <taxon>Teleostei</taxon>
        <taxon>Neoteleostei</taxon>
        <taxon>Acanthomorphata</taxon>
        <taxon>Ovalentaria</taxon>
        <taxon>Cichlomorphae</taxon>
        <taxon>Cichliformes</taxon>
        <taxon>Cichlidae</taxon>
        <taxon>African cichlids</taxon>
        <taxon>Pseudocrenilabrinae</taxon>
        <taxon>Haplochromini</taxon>
        <taxon>Maylandia</taxon>
        <taxon>Maylandia zebra complex</taxon>
    </lineage>
</organism>
<keyword evidence="3" id="KW-0964">Secreted</keyword>
<feature type="chain" id="PRO_5018219891" evidence="6">
    <location>
        <begin position="23"/>
        <end position="83"/>
    </location>
</feature>
<accession>A0A3P9BBH8</accession>
<comment type="similarity">
    <text evidence="2">Belongs to the pleurocidin family.</text>
</comment>
<keyword evidence="6" id="KW-0732">Signal</keyword>
<dbReference type="Pfam" id="PF08107">
    <property type="entry name" value="Antimicrobial12"/>
    <property type="match status" value="1"/>
</dbReference>
<evidence type="ECO:0000256" key="6">
    <source>
        <dbReference type="SAM" id="SignalP"/>
    </source>
</evidence>
<dbReference type="GO" id="GO:0005576">
    <property type="term" value="C:extracellular region"/>
    <property type="evidence" value="ECO:0007669"/>
    <property type="project" value="UniProtKB-SubCell"/>
</dbReference>
<evidence type="ECO:0000313" key="8">
    <source>
        <dbReference type="Proteomes" id="UP000265160"/>
    </source>
</evidence>
<evidence type="ECO:0000313" key="7">
    <source>
        <dbReference type="Ensembl" id="ENSMZEP00005007249.1"/>
    </source>
</evidence>
<dbReference type="Proteomes" id="UP000265160">
    <property type="component" value="LG15"/>
</dbReference>
<keyword evidence="8" id="KW-1185">Reference proteome</keyword>
<evidence type="ECO:0000256" key="4">
    <source>
        <dbReference type="ARBA" id="ARBA00022529"/>
    </source>
</evidence>
<dbReference type="GO" id="GO:0042742">
    <property type="term" value="P:defense response to bacterium"/>
    <property type="evidence" value="ECO:0007669"/>
    <property type="project" value="UniProtKB-KW"/>
</dbReference>
<protein>
    <submittedName>
        <fullName evidence="7">Uncharacterized protein</fullName>
    </submittedName>
</protein>
<evidence type="ECO:0000256" key="3">
    <source>
        <dbReference type="ARBA" id="ARBA00022525"/>
    </source>
</evidence>
<dbReference type="Ensembl" id="ENSMZET00005007559.1">
    <property type="protein sequence ID" value="ENSMZEP00005007249.1"/>
    <property type="gene ID" value="ENSMZEG00005005585.1"/>
</dbReference>
<keyword evidence="5" id="KW-0044">Antibiotic</keyword>
<dbReference type="InterPro" id="IPR012515">
    <property type="entry name" value="Antimicrobial12"/>
</dbReference>
<sequence>MKGVVIFLVLTLVLFMAEPVEPRFRSSFRNGLQRFRGKATTLREHKWHNAFKRPVIYNAAFLNKPQQTHQLFLCSLLHSVSAR</sequence>
<reference evidence="7 8" key="1">
    <citation type="journal article" date="2014" name="Nature">
        <title>The genomic substrate for adaptive radiation in African cichlid fish.</title>
        <authorList>
            <person name="Brawand D."/>
            <person name="Wagner C.E."/>
            <person name="Li Y.I."/>
            <person name="Malinsky M."/>
            <person name="Keller I."/>
            <person name="Fan S."/>
            <person name="Simakov O."/>
            <person name="Ng A.Y."/>
            <person name="Lim Z.W."/>
            <person name="Bezault E."/>
            <person name="Turner-Maier J."/>
            <person name="Johnson J."/>
            <person name="Alcazar R."/>
            <person name="Noh H.J."/>
            <person name="Russell P."/>
            <person name="Aken B."/>
            <person name="Alfoldi J."/>
            <person name="Amemiya C."/>
            <person name="Azzouzi N."/>
            <person name="Baroiller J.F."/>
            <person name="Barloy-Hubler F."/>
            <person name="Berlin A."/>
            <person name="Bloomquist R."/>
            <person name="Carleton K.L."/>
            <person name="Conte M.A."/>
            <person name="D'Cotta H."/>
            <person name="Eshel O."/>
            <person name="Gaffney L."/>
            <person name="Galibert F."/>
            <person name="Gante H.F."/>
            <person name="Gnerre S."/>
            <person name="Greuter L."/>
            <person name="Guyon R."/>
            <person name="Haddad N.S."/>
            <person name="Haerty W."/>
            <person name="Harris R.M."/>
            <person name="Hofmann H.A."/>
            <person name="Hourlier T."/>
            <person name="Hulata G."/>
            <person name="Jaffe D.B."/>
            <person name="Lara M."/>
            <person name="Lee A.P."/>
            <person name="MacCallum I."/>
            <person name="Mwaiko S."/>
            <person name="Nikaido M."/>
            <person name="Nishihara H."/>
            <person name="Ozouf-Costaz C."/>
            <person name="Penman D.J."/>
            <person name="Przybylski D."/>
            <person name="Rakotomanga M."/>
            <person name="Renn S.C.P."/>
            <person name="Ribeiro F.J."/>
            <person name="Ron M."/>
            <person name="Salzburger W."/>
            <person name="Sanchez-Pulido L."/>
            <person name="Santos M.E."/>
            <person name="Searle S."/>
            <person name="Sharpe T."/>
            <person name="Swofford R."/>
            <person name="Tan F.J."/>
            <person name="Williams L."/>
            <person name="Young S."/>
            <person name="Yin S."/>
            <person name="Okada N."/>
            <person name="Kocher T.D."/>
            <person name="Miska E.A."/>
            <person name="Lander E.S."/>
            <person name="Venkatesh B."/>
            <person name="Fernald R.D."/>
            <person name="Meyer A."/>
            <person name="Ponting C.P."/>
            <person name="Streelman J.T."/>
            <person name="Lindblad-Toh K."/>
            <person name="Seehausen O."/>
            <person name="Di Palma F."/>
        </authorList>
    </citation>
    <scope>NUCLEOTIDE SEQUENCE</scope>
</reference>
<evidence type="ECO:0000256" key="2">
    <source>
        <dbReference type="ARBA" id="ARBA00007419"/>
    </source>
</evidence>
<comment type="subcellular location">
    <subcellularLocation>
        <location evidence="1">Secreted</location>
    </subcellularLocation>
</comment>
<name>A0A3P9BBH8_9CICH</name>
<dbReference type="GeneTree" id="ENSGT00940000178466"/>
<reference evidence="7" key="3">
    <citation type="submission" date="2025-09" db="UniProtKB">
        <authorList>
            <consortium name="Ensembl"/>
        </authorList>
    </citation>
    <scope>IDENTIFICATION</scope>
</reference>
<evidence type="ECO:0000256" key="5">
    <source>
        <dbReference type="ARBA" id="ARBA00023022"/>
    </source>
</evidence>
<dbReference type="AlphaFoldDB" id="A0A3P9BBH8"/>
<proteinExistence type="inferred from homology"/>